<feature type="region of interest" description="Disordered" evidence="1">
    <location>
        <begin position="1"/>
        <end position="26"/>
    </location>
</feature>
<evidence type="ECO:0000313" key="3">
    <source>
        <dbReference type="EMBL" id="PWJ86510.1"/>
    </source>
</evidence>
<comment type="caution">
    <text evidence="3">The sequence shown here is derived from an EMBL/GenBank/DDBJ whole genome shotgun (WGS) entry which is preliminary data.</text>
</comment>
<keyword evidence="2" id="KW-1133">Transmembrane helix</keyword>
<feature type="compositionally biased region" description="Polar residues" evidence="1">
    <location>
        <begin position="14"/>
        <end position="26"/>
    </location>
</feature>
<feature type="transmembrane region" description="Helical" evidence="2">
    <location>
        <begin position="35"/>
        <end position="61"/>
    </location>
</feature>
<dbReference type="Proteomes" id="UP000245396">
    <property type="component" value="Unassembled WGS sequence"/>
</dbReference>
<gene>
    <name evidence="3" type="ORF">C7441_101391</name>
</gene>
<reference evidence="3 4" key="1">
    <citation type="submission" date="2018-05" db="EMBL/GenBank/DDBJ databases">
        <title>Genomic Encyclopedia of Type Strains, Phase IV (KMG-IV): sequencing the most valuable type-strain genomes for metagenomic binning, comparative biology and taxonomic classification.</title>
        <authorList>
            <person name="Goeker M."/>
        </authorList>
    </citation>
    <scope>NUCLEOTIDE SEQUENCE [LARGE SCALE GENOMIC DNA]</scope>
    <source>
        <strain evidence="3 4">DSM 6986</strain>
    </source>
</reference>
<dbReference type="OrthoDB" id="885342at2"/>
<accession>A0A316CA17</accession>
<feature type="compositionally biased region" description="Basic and acidic residues" evidence="1">
    <location>
        <begin position="1"/>
        <end position="11"/>
    </location>
</feature>
<keyword evidence="4" id="KW-1185">Reference proteome</keyword>
<dbReference type="Pfam" id="PF06912">
    <property type="entry name" value="DUF1275"/>
    <property type="match status" value="1"/>
</dbReference>
<evidence type="ECO:0000256" key="2">
    <source>
        <dbReference type="SAM" id="Phobius"/>
    </source>
</evidence>
<name>A0A316CA17_PSESE</name>
<feature type="transmembrane region" description="Helical" evidence="2">
    <location>
        <begin position="217"/>
        <end position="242"/>
    </location>
</feature>
<proteinExistence type="predicted"/>
<feature type="transmembrane region" description="Helical" evidence="2">
    <location>
        <begin position="82"/>
        <end position="104"/>
    </location>
</feature>
<dbReference type="STRING" id="1192868.GCA_000304395_02987"/>
<keyword evidence="2" id="KW-0472">Membrane</keyword>
<dbReference type="EMBL" id="QGGG01000001">
    <property type="protein sequence ID" value="PWJ86510.1"/>
    <property type="molecule type" value="Genomic_DNA"/>
</dbReference>
<evidence type="ECO:0000256" key="1">
    <source>
        <dbReference type="SAM" id="MobiDB-lite"/>
    </source>
</evidence>
<keyword evidence="2" id="KW-0812">Transmembrane</keyword>
<dbReference type="InterPro" id="IPR010699">
    <property type="entry name" value="DUF1275"/>
</dbReference>
<dbReference type="AlphaFoldDB" id="A0A316CA17"/>
<dbReference type="PANTHER" id="PTHR37314">
    <property type="entry name" value="SLR0142 PROTEIN"/>
    <property type="match status" value="1"/>
</dbReference>
<protein>
    <submittedName>
        <fullName evidence="3">Uncharacterized membrane protein YoaK (UPF0700 family)</fullName>
    </submittedName>
</protein>
<organism evidence="3 4">
    <name type="scientific">Pseudaminobacter salicylatoxidans</name>
    <dbReference type="NCBI Taxonomy" id="93369"/>
    <lineage>
        <taxon>Bacteria</taxon>
        <taxon>Pseudomonadati</taxon>
        <taxon>Pseudomonadota</taxon>
        <taxon>Alphaproteobacteria</taxon>
        <taxon>Hyphomicrobiales</taxon>
        <taxon>Phyllobacteriaceae</taxon>
        <taxon>Pseudaminobacter</taxon>
    </lineage>
</organism>
<dbReference type="RefSeq" id="WP_109611468.1">
    <property type="nucleotide sequence ID" value="NZ_QGGG01000001.1"/>
</dbReference>
<feature type="transmembrane region" description="Helical" evidence="2">
    <location>
        <begin position="195"/>
        <end position="211"/>
    </location>
</feature>
<sequence length="251" mass="25827">MAGSDEAKLEPTPKASSNMTGRSESQEVIPQPLRFGIGVILTALAGFIDAVGFIELGGFFASFMSGASISLGVNASTMHADAVYHALLLVTIFVVAATASSVISGMIRPWGIPAAIALEGTCLSGALLMIESNWPSSLSIMPVVAAMGVQNTALQPIRGIRLGVTFMTGTLVSLSQALGGSVTGNARPWSWTPHALIWCLFVAGAAAGAVFHKEYGFAAIAAPTLAVWLLGLSAFIAVLLAVRKEKAPEGA</sequence>
<evidence type="ECO:0000313" key="4">
    <source>
        <dbReference type="Proteomes" id="UP000245396"/>
    </source>
</evidence>
<dbReference type="PANTHER" id="PTHR37314:SF4">
    <property type="entry name" value="UPF0700 TRANSMEMBRANE PROTEIN YOAK"/>
    <property type="match status" value="1"/>
</dbReference>